<dbReference type="InterPro" id="IPR006664">
    <property type="entry name" value="OMP_bac"/>
</dbReference>
<dbReference type="InterPro" id="IPR006665">
    <property type="entry name" value="OmpA-like"/>
</dbReference>
<dbReference type="NCBIfam" id="TIGR02802">
    <property type="entry name" value="Pal_lipo"/>
    <property type="match status" value="1"/>
</dbReference>
<dbReference type="HAMAP" id="MF_02204">
    <property type="entry name" value="Pal"/>
    <property type="match status" value="1"/>
</dbReference>
<dbReference type="InterPro" id="IPR050330">
    <property type="entry name" value="Bact_OuterMem_StrucFunc"/>
</dbReference>
<keyword evidence="2 8" id="KW-0732">Signal</keyword>
<dbReference type="InterPro" id="IPR014169">
    <property type="entry name" value="Pal_lipo_C"/>
</dbReference>
<gene>
    <name evidence="8" type="primary">pal</name>
    <name evidence="11" type="ORF">SAMN05421647_103397</name>
</gene>
<feature type="signal peptide" evidence="9">
    <location>
        <begin position="1"/>
        <end position="19"/>
    </location>
</feature>
<evidence type="ECO:0000256" key="5">
    <source>
        <dbReference type="ARBA" id="ARBA00023237"/>
    </source>
</evidence>
<evidence type="ECO:0000256" key="4">
    <source>
        <dbReference type="ARBA" id="ARBA00023139"/>
    </source>
</evidence>
<dbReference type="PROSITE" id="PS51257">
    <property type="entry name" value="PROKAR_LIPOPROTEIN"/>
    <property type="match status" value="1"/>
</dbReference>
<keyword evidence="4 8" id="KW-0564">Palmitate</keyword>
<dbReference type="PANTHER" id="PTHR30329">
    <property type="entry name" value="STATOR ELEMENT OF FLAGELLAR MOTOR COMPLEX"/>
    <property type="match status" value="1"/>
</dbReference>
<accession>A0A1N6RL42</accession>
<proteinExistence type="inferred from homology"/>
<dbReference type="PROSITE" id="PS51123">
    <property type="entry name" value="OMPA_2"/>
    <property type="match status" value="1"/>
</dbReference>
<evidence type="ECO:0000256" key="2">
    <source>
        <dbReference type="ARBA" id="ARBA00022729"/>
    </source>
</evidence>
<dbReference type="PRINTS" id="PR01021">
    <property type="entry name" value="OMPADOMAIN"/>
</dbReference>
<evidence type="ECO:0000313" key="11">
    <source>
        <dbReference type="EMBL" id="SIQ29535.1"/>
    </source>
</evidence>
<dbReference type="AlphaFoldDB" id="A0A1N6RL42"/>
<feature type="chain" id="PRO_5009937989" description="Peptidoglycan-associated lipoprotein" evidence="9">
    <location>
        <begin position="20"/>
        <end position="178"/>
    </location>
</feature>
<dbReference type="GO" id="GO:0009279">
    <property type="term" value="C:cell outer membrane"/>
    <property type="evidence" value="ECO:0007669"/>
    <property type="project" value="UniProtKB-SubCell"/>
</dbReference>
<evidence type="ECO:0000256" key="8">
    <source>
        <dbReference type="HAMAP-Rule" id="MF_02204"/>
    </source>
</evidence>
<evidence type="ECO:0000313" key="12">
    <source>
        <dbReference type="Proteomes" id="UP000186895"/>
    </source>
</evidence>
<comment type="function">
    <text evidence="8">Part of the Tol-Pal system, which plays a role in outer membrane invagination during cell division and is important for maintaining outer membrane integrity.</text>
</comment>
<dbReference type="GO" id="GO:0051301">
    <property type="term" value="P:cell division"/>
    <property type="evidence" value="ECO:0007669"/>
    <property type="project" value="UniProtKB-UniRule"/>
</dbReference>
<dbReference type="InterPro" id="IPR036737">
    <property type="entry name" value="OmpA-like_sf"/>
</dbReference>
<dbReference type="SUPFAM" id="SSF103088">
    <property type="entry name" value="OmpA-like"/>
    <property type="match status" value="1"/>
</dbReference>
<sequence length="178" mass="18840">MRVANFTKAVAITSAMILAGCSTTSTTTDGGAAGSANGGQDGAGASSYGANSGGVSAGQVVTREDLNQLQTVFYFDFDKAVVRQQGFADLEAHARYLAQNPTASVRLEGHADERGTREYNMALGERRAKSVERLLMVNGATANQVETVSYGEEKPAMIGHDAAAWGKNRRVELKYLSK</sequence>
<evidence type="ECO:0000256" key="6">
    <source>
        <dbReference type="ARBA" id="ARBA00023288"/>
    </source>
</evidence>
<organism evidence="11 12">
    <name type="scientific">Marinobacterium stanieri</name>
    <dbReference type="NCBI Taxonomy" id="49186"/>
    <lineage>
        <taxon>Bacteria</taxon>
        <taxon>Pseudomonadati</taxon>
        <taxon>Pseudomonadota</taxon>
        <taxon>Gammaproteobacteria</taxon>
        <taxon>Oceanospirillales</taxon>
        <taxon>Oceanospirillaceae</taxon>
        <taxon>Marinobacterium</taxon>
    </lineage>
</organism>
<reference evidence="11 12" key="1">
    <citation type="submission" date="2017-01" db="EMBL/GenBank/DDBJ databases">
        <authorList>
            <person name="Mah S.A."/>
            <person name="Swanson W.J."/>
            <person name="Moy G.W."/>
            <person name="Vacquier V.D."/>
        </authorList>
    </citation>
    <scope>NUCLEOTIDE SEQUENCE [LARGE SCALE GENOMIC DNA]</scope>
    <source>
        <strain evidence="11 12">DSM 7027</strain>
    </source>
</reference>
<evidence type="ECO:0000256" key="1">
    <source>
        <dbReference type="ARBA" id="ARBA00022618"/>
    </source>
</evidence>
<dbReference type="CDD" id="cd07185">
    <property type="entry name" value="OmpA_C-like"/>
    <property type="match status" value="1"/>
</dbReference>
<dbReference type="Proteomes" id="UP000186895">
    <property type="component" value="Unassembled WGS sequence"/>
</dbReference>
<evidence type="ECO:0000256" key="7">
    <source>
        <dbReference type="ARBA" id="ARBA00023306"/>
    </source>
</evidence>
<keyword evidence="1 8" id="KW-0132">Cell division</keyword>
<name>A0A1N6RL42_9GAMM</name>
<dbReference type="InterPro" id="IPR039001">
    <property type="entry name" value="Pal"/>
</dbReference>
<feature type="domain" description="OmpA-like" evidence="10">
    <location>
        <begin position="62"/>
        <end position="178"/>
    </location>
</feature>
<dbReference type="RefSeq" id="WP_010325502.1">
    <property type="nucleotide sequence ID" value="NZ_FTMN01000003.1"/>
</dbReference>
<comment type="similarity">
    <text evidence="8">Belongs to the Pal lipoprotein family.</text>
</comment>
<dbReference type="PANTHER" id="PTHR30329:SF21">
    <property type="entry name" value="LIPOPROTEIN YIAD-RELATED"/>
    <property type="match status" value="1"/>
</dbReference>
<dbReference type="eggNOG" id="COG2885">
    <property type="taxonomic scope" value="Bacteria"/>
</dbReference>
<evidence type="ECO:0000256" key="9">
    <source>
        <dbReference type="SAM" id="SignalP"/>
    </source>
</evidence>
<comment type="subunit">
    <text evidence="8">The Tol-Pal system is composed of five core proteins: the inner membrane proteins TolA, TolQ and TolR, the periplasmic protein TolB and the outer membrane protein Pal. They form a network linking the inner and outer membranes and the peptidoglycan layer.</text>
</comment>
<protein>
    <recommendedName>
        <fullName evidence="8">Peptidoglycan-associated lipoprotein</fullName>
        <shortName evidence="8">PAL</shortName>
    </recommendedName>
</protein>
<keyword evidence="6 8" id="KW-0449">Lipoprotein</keyword>
<keyword evidence="12" id="KW-1185">Reference proteome</keyword>
<evidence type="ECO:0000256" key="3">
    <source>
        <dbReference type="ARBA" id="ARBA00023136"/>
    </source>
</evidence>
<keyword evidence="3 8" id="KW-0472">Membrane</keyword>
<dbReference type="EMBL" id="FTMN01000003">
    <property type="protein sequence ID" value="SIQ29535.1"/>
    <property type="molecule type" value="Genomic_DNA"/>
</dbReference>
<dbReference type="Pfam" id="PF00691">
    <property type="entry name" value="OmpA"/>
    <property type="match status" value="1"/>
</dbReference>
<keyword evidence="5 8" id="KW-0998">Cell outer membrane</keyword>
<comment type="subcellular location">
    <subcellularLocation>
        <location evidence="8">Cell outer membrane</location>
        <topology evidence="8">Lipid-anchor</topology>
    </subcellularLocation>
</comment>
<dbReference type="STRING" id="49186.SAMN05421647_103397"/>
<keyword evidence="7 8" id="KW-0131">Cell cycle</keyword>
<dbReference type="Gene3D" id="3.30.1330.60">
    <property type="entry name" value="OmpA-like domain"/>
    <property type="match status" value="1"/>
</dbReference>
<evidence type="ECO:0000259" key="10">
    <source>
        <dbReference type="PROSITE" id="PS51123"/>
    </source>
</evidence>